<protein>
    <submittedName>
        <fullName evidence="1">Uncharacterized protein</fullName>
    </submittedName>
</protein>
<gene>
    <name evidence="1" type="ORF">LSAT_V11C800411530</name>
</gene>
<accession>A0A9R1WWP2</accession>
<keyword evidence="2" id="KW-1185">Reference proteome</keyword>
<reference evidence="1 2" key="1">
    <citation type="journal article" date="2017" name="Nat. Commun.">
        <title>Genome assembly with in vitro proximity ligation data and whole-genome triplication in lettuce.</title>
        <authorList>
            <person name="Reyes-Chin-Wo S."/>
            <person name="Wang Z."/>
            <person name="Yang X."/>
            <person name="Kozik A."/>
            <person name="Arikit S."/>
            <person name="Song C."/>
            <person name="Xia L."/>
            <person name="Froenicke L."/>
            <person name="Lavelle D.O."/>
            <person name="Truco M.J."/>
            <person name="Xia R."/>
            <person name="Zhu S."/>
            <person name="Xu C."/>
            <person name="Xu H."/>
            <person name="Xu X."/>
            <person name="Cox K."/>
            <person name="Korf I."/>
            <person name="Meyers B.C."/>
            <person name="Michelmore R.W."/>
        </authorList>
    </citation>
    <scope>NUCLEOTIDE SEQUENCE [LARGE SCALE GENOMIC DNA]</scope>
    <source>
        <strain evidence="2">cv. Salinas</strain>
        <tissue evidence="1">Seedlings</tissue>
    </source>
</reference>
<evidence type="ECO:0000313" key="1">
    <source>
        <dbReference type="EMBL" id="KAJ0191815.1"/>
    </source>
</evidence>
<name>A0A9R1WWP2_LACSA</name>
<sequence>MKVKMSFGIVGMKRHRDRMVFLLNSSSIIDLSCKMISCDPLSLSDYRLIGLIGCVYKIIAKVLASRLKKVISYVIDEIQLAYTEERNIPDH</sequence>
<dbReference type="EMBL" id="NBSK02000008">
    <property type="protein sequence ID" value="KAJ0191815.1"/>
    <property type="molecule type" value="Genomic_DNA"/>
</dbReference>
<dbReference type="Proteomes" id="UP000235145">
    <property type="component" value="Unassembled WGS sequence"/>
</dbReference>
<evidence type="ECO:0000313" key="2">
    <source>
        <dbReference type="Proteomes" id="UP000235145"/>
    </source>
</evidence>
<proteinExistence type="predicted"/>
<comment type="caution">
    <text evidence="1">The sequence shown here is derived from an EMBL/GenBank/DDBJ whole genome shotgun (WGS) entry which is preliminary data.</text>
</comment>
<organism evidence="1 2">
    <name type="scientific">Lactuca sativa</name>
    <name type="common">Garden lettuce</name>
    <dbReference type="NCBI Taxonomy" id="4236"/>
    <lineage>
        <taxon>Eukaryota</taxon>
        <taxon>Viridiplantae</taxon>
        <taxon>Streptophyta</taxon>
        <taxon>Embryophyta</taxon>
        <taxon>Tracheophyta</taxon>
        <taxon>Spermatophyta</taxon>
        <taxon>Magnoliopsida</taxon>
        <taxon>eudicotyledons</taxon>
        <taxon>Gunneridae</taxon>
        <taxon>Pentapetalae</taxon>
        <taxon>asterids</taxon>
        <taxon>campanulids</taxon>
        <taxon>Asterales</taxon>
        <taxon>Asteraceae</taxon>
        <taxon>Cichorioideae</taxon>
        <taxon>Cichorieae</taxon>
        <taxon>Lactucinae</taxon>
        <taxon>Lactuca</taxon>
    </lineage>
</organism>
<dbReference type="AlphaFoldDB" id="A0A9R1WWP2"/>